<proteinExistence type="predicted"/>
<feature type="compositionally biased region" description="Basic and acidic residues" evidence="1">
    <location>
        <begin position="54"/>
        <end position="70"/>
    </location>
</feature>
<accession>A0A173ZAN5</accession>
<organism evidence="3 4">
    <name type="scientific">Clostridium disporicum</name>
    <dbReference type="NCBI Taxonomy" id="84024"/>
    <lineage>
        <taxon>Bacteria</taxon>
        <taxon>Bacillati</taxon>
        <taxon>Bacillota</taxon>
        <taxon>Clostridia</taxon>
        <taxon>Eubacteriales</taxon>
        <taxon>Clostridiaceae</taxon>
        <taxon>Clostridium</taxon>
    </lineage>
</organism>
<gene>
    <name evidence="3" type="ORF">ERS852471_00417</name>
</gene>
<dbReference type="Proteomes" id="UP000095594">
    <property type="component" value="Unassembled WGS sequence"/>
</dbReference>
<reference evidence="3 4" key="1">
    <citation type="submission" date="2015-09" db="EMBL/GenBank/DDBJ databases">
        <authorList>
            <consortium name="Pathogen Informatics"/>
        </authorList>
    </citation>
    <scope>NUCLEOTIDE SEQUENCE [LARGE SCALE GENOMIC DNA]</scope>
    <source>
        <strain evidence="3 4">2789STDY5834856</strain>
    </source>
</reference>
<keyword evidence="2" id="KW-0472">Membrane</keyword>
<dbReference type="EMBL" id="CYZX01000002">
    <property type="protein sequence ID" value="CUN72719.1"/>
    <property type="molecule type" value="Genomic_DNA"/>
</dbReference>
<evidence type="ECO:0000313" key="4">
    <source>
        <dbReference type="Proteomes" id="UP000095594"/>
    </source>
</evidence>
<feature type="transmembrane region" description="Helical" evidence="2">
    <location>
        <begin position="6"/>
        <end position="25"/>
    </location>
</feature>
<dbReference type="RefSeq" id="WP_055263425.1">
    <property type="nucleotide sequence ID" value="NZ_CABIXQ010000002.1"/>
</dbReference>
<dbReference type="AlphaFoldDB" id="A0A173ZAN5"/>
<name>A0A173ZAN5_9CLOT</name>
<sequence>MDNKEKVLIGAVSFLAGAAVGFLLAPVKKIVSFEKFSCNNIEDFEVDSSLETSEDNKVDKDEEKEEIKEE</sequence>
<evidence type="ECO:0000256" key="2">
    <source>
        <dbReference type="SAM" id="Phobius"/>
    </source>
</evidence>
<keyword evidence="2" id="KW-0812">Transmembrane</keyword>
<keyword evidence="2" id="KW-1133">Transmembrane helix</keyword>
<evidence type="ECO:0000256" key="1">
    <source>
        <dbReference type="SAM" id="MobiDB-lite"/>
    </source>
</evidence>
<evidence type="ECO:0000313" key="3">
    <source>
        <dbReference type="EMBL" id="CUN72719.1"/>
    </source>
</evidence>
<feature type="region of interest" description="Disordered" evidence="1">
    <location>
        <begin position="50"/>
        <end position="70"/>
    </location>
</feature>
<protein>
    <submittedName>
        <fullName evidence="3">Uncharacterized protein</fullName>
    </submittedName>
</protein>